<dbReference type="RefSeq" id="WP_169379374.1">
    <property type="nucleotide sequence ID" value="NZ_JAAXLA010000002.1"/>
</dbReference>
<dbReference type="EMBL" id="JAAXLA010000002">
    <property type="protein sequence ID" value="NMH96002.1"/>
    <property type="molecule type" value="Genomic_DNA"/>
</dbReference>
<reference evidence="2 3" key="1">
    <citation type="submission" date="2020-04" db="EMBL/GenBank/DDBJ databases">
        <authorList>
            <person name="Klaysubun C."/>
            <person name="Duangmal K."/>
            <person name="Lipun K."/>
        </authorList>
    </citation>
    <scope>NUCLEOTIDE SEQUENCE [LARGE SCALE GENOMIC DNA]</scope>
    <source>
        <strain evidence="2 3">K10HN5</strain>
    </source>
</reference>
<organism evidence="2 3">
    <name type="scientific">Pseudonocardia acidicola</name>
    <dbReference type="NCBI Taxonomy" id="2724939"/>
    <lineage>
        <taxon>Bacteria</taxon>
        <taxon>Bacillati</taxon>
        <taxon>Actinomycetota</taxon>
        <taxon>Actinomycetes</taxon>
        <taxon>Pseudonocardiales</taxon>
        <taxon>Pseudonocardiaceae</taxon>
        <taxon>Pseudonocardia</taxon>
    </lineage>
</organism>
<evidence type="ECO:0000313" key="2">
    <source>
        <dbReference type="EMBL" id="NMH96002.1"/>
    </source>
</evidence>
<dbReference type="Proteomes" id="UP000820669">
    <property type="component" value="Unassembled WGS sequence"/>
</dbReference>
<evidence type="ECO:0000256" key="1">
    <source>
        <dbReference type="SAM" id="Phobius"/>
    </source>
</evidence>
<keyword evidence="1" id="KW-0812">Transmembrane</keyword>
<proteinExistence type="predicted"/>
<keyword evidence="1" id="KW-1133">Transmembrane helix</keyword>
<gene>
    <name evidence="2" type="ORF">HF526_01475</name>
</gene>
<protein>
    <submittedName>
        <fullName evidence="2">Uncharacterized protein</fullName>
    </submittedName>
</protein>
<keyword evidence="1" id="KW-0472">Membrane</keyword>
<sequence>MTPSARPRARWPLHPLTTVLALLVAGAFAAMAAFGAQRDLATAAAGLLLVTVAGAAAGFANSGST</sequence>
<evidence type="ECO:0000313" key="3">
    <source>
        <dbReference type="Proteomes" id="UP000820669"/>
    </source>
</evidence>
<keyword evidence="3" id="KW-1185">Reference proteome</keyword>
<name>A0ABX1S524_9PSEU</name>
<comment type="caution">
    <text evidence="2">The sequence shown here is derived from an EMBL/GenBank/DDBJ whole genome shotgun (WGS) entry which is preliminary data.</text>
</comment>
<feature type="transmembrane region" description="Helical" evidence="1">
    <location>
        <begin position="42"/>
        <end position="60"/>
    </location>
</feature>
<accession>A0ABX1S524</accession>